<keyword evidence="2" id="KW-1185">Reference proteome</keyword>
<dbReference type="NCBIfam" id="NF047509">
    <property type="entry name" value="Rv3131_FMN_oxido"/>
    <property type="match status" value="1"/>
</dbReference>
<evidence type="ECO:0000313" key="1">
    <source>
        <dbReference type="EMBL" id="BCS95015.1"/>
    </source>
</evidence>
<protein>
    <submittedName>
        <fullName evidence="1">NAD(P)H nitroreductase</fullName>
    </submittedName>
</protein>
<reference evidence="1 2" key="1">
    <citation type="submission" date="2021-02" db="EMBL/GenBank/DDBJ databases">
        <title>Complete genome of Desulfoluna sp. strain ASN36.</title>
        <authorList>
            <person name="Takahashi A."/>
            <person name="Kojima H."/>
            <person name="Fukui M."/>
        </authorList>
    </citation>
    <scope>NUCLEOTIDE SEQUENCE [LARGE SCALE GENOMIC DNA]</scope>
    <source>
        <strain evidence="1 2">ASN36</strain>
    </source>
</reference>
<dbReference type="Gene3D" id="3.40.109.10">
    <property type="entry name" value="NADH Oxidase"/>
    <property type="match status" value="1"/>
</dbReference>
<proteinExistence type="predicted"/>
<evidence type="ECO:0000313" key="2">
    <source>
        <dbReference type="Proteomes" id="UP001320148"/>
    </source>
</evidence>
<organism evidence="1 2">
    <name type="scientific">Desulfoluna limicola</name>
    <dbReference type="NCBI Taxonomy" id="2810562"/>
    <lineage>
        <taxon>Bacteria</taxon>
        <taxon>Pseudomonadati</taxon>
        <taxon>Thermodesulfobacteriota</taxon>
        <taxon>Desulfobacteria</taxon>
        <taxon>Desulfobacterales</taxon>
        <taxon>Desulfolunaceae</taxon>
        <taxon>Desulfoluna</taxon>
    </lineage>
</organism>
<dbReference type="EMBL" id="AP024488">
    <property type="protein sequence ID" value="BCS95015.1"/>
    <property type="molecule type" value="Genomic_DNA"/>
</dbReference>
<gene>
    <name evidence="1" type="ORF">DSLASN_06470</name>
</gene>
<dbReference type="Proteomes" id="UP001320148">
    <property type="component" value="Chromosome"/>
</dbReference>
<dbReference type="PROSITE" id="PS51257">
    <property type="entry name" value="PROKAR_LIPOPROTEIN"/>
    <property type="match status" value="1"/>
</dbReference>
<dbReference type="SUPFAM" id="SSF55469">
    <property type="entry name" value="FMN-dependent nitroreductase-like"/>
    <property type="match status" value="2"/>
</dbReference>
<accession>A0ABM7PCT0</accession>
<sequence>MDVKTMNQTRRSLLKKMLLTGAVLGGAPLGGGCSALKRSDLHDFTHKEGILPLNLDSMEKAILYHASLAPSGHNSQPWRVCLKNKNHWVVEADSTRMLPAVDIENRELHLSLGAFAENLSLTAGTYGLRADIHTIARTHHDKDVLNVELRQDTNHNYPLQRLTQRRTVRHGQLPRHITPADLKTLSKAADGYLRYFPRGSHQATDLRDATVDAFRIQAQRNDAQEELVRWLRLDNKAARQLRDGLTTESMELDGFSGWLVRTFFSPEDFLKPGFRQKGIDATAEQAHQGGGWLILDSPGREIPDLIEAGRRFERLALSANALGIGLHPMSQVLEEEEGRSFITAYHEKNTTPQFILRAGYLDHRPAATSLRRPVEWFVYA</sequence>
<name>A0ABM7PCT0_9BACT</name>
<dbReference type="InterPro" id="IPR000415">
    <property type="entry name" value="Nitroreductase-like"/>
</dbReference>